<dbReference type="InterPro" id="IPR007537">
    <property type="entry name" value="tRNAHis_GuaTrfase_Thg1"/>
</dbReference>
<dbReference type="EMBL" id="WEGJ01000021">
    <property type="protein sequence ID" value="MQY14409.1"/>
    <property type="molecule type" value="Genomic_DNA"/>
</dbReference>
<feature type="region of interest" description="Disordered" evidence="1">
    <location>
        <begin position="240"/>
        <end position="297"/>
    </location>
</feature>
<keyword evidence="4" id="KW-1185">Reference proteome</keyword>
<name>A0A7K0CLP2_9ACTN</name>
<evidence type="ECO:0000313" key="4">
    <source>
        <dbReference type="Proteomes" id="UP000466345"/>
    </source>
</evidence>
<comment type="caution">
    <text evidence="3">The sequence shown here is derived from an EMBL/GenBank/DDBJ whole genome shotgun (WGS) entry which is preliminary data.</text>
</comment>
<protein>
    <recommendedName>
        <fullName evidence="2">tRNAHis guanylyltransferase catalytic domain-containing protein</fullName>
    </recommendedName>
</protein>
<dbReference type="OrthoDB" id="4547336at2"/>
<evidence type="ECO:0000256" key="1">
    <source>
        <dbReference type="SAM" id="MobiDB-lite"/>
    </source>
</evidence>
<gene>
    <name evidence="3" type="ORF">SRB5_45760</name>
</gene>
<dbReference type="AlphaFoldDB" id="A0A7K0CLP2"/>
<evidence type="ECO:0000313" key="3">
    <source>
        <dbReference type="EMBL" id="MQY14409.1"/>
    </source>
</evidence>
<dbReference type="GO" id="GO:0006400">
    <property type="term" value="P:tRNA modification"/>
    <property type="evidence" value="ECO:0007669"/>
    <property type="project" value="InterPro"/>
</dbReference>
<dbReference type="PANTHER" id="PTHR12729:SF1">
    <property type="entry name" value="TRNAHIS GUANYLYLTRANSFERASE CATALYTIC DOMAIN-CONTAINING PROTEIN"/>
    <property type="match status" value="1"/>
</dbReference>
<evidence type="ECO:0000259" key="2">
    <source>
        <dbReference type="Pfam" id="PF04446"/>
    </source>
</evidence>
<dbReference type="GO" id="GO:0008193">
    <property type="term" value="F:tRNA guanylyltransferase activity"/>
    <property type="evidence" value="ECO:0007669"/>
    <property type="project" value="InterPro"/>
</dbReference>
<proteinExistence type="predicted"/>
<dbReference type="Gene3D" id="3.30.70.3000">
    <property type="match status" value="1"/>
</dbReference>
<feature type="compositionally biased region" description="Low complexity" evidence="1">
    <location>
        <begin position="265"/>
        <end position="279"/>
    </location>
</feature>
<dbReference type="InterPro" id="IPR038469">
    <property type="entry name" value="tRNAHis_GuaTrfase_Thg1_sf"/>
</dbReference>
<dbReference type="RefSeq" id="WP_153455068.1">
    <property type="nucleotide sequence ID" value="NZ_WEGJ01000021.1"/>
</dbReference>
<organism evidence="3 4">
    <name type="scientific">Streptomyces smaragdinus</name>
    <dbReference type="NCBI Taxonomy" id="2585196"/>
    <lineage>
        <taxon>Bacteria</taxon>
        <taxon>Bacillati</taxon>
        <taxon>Actinomycetota</taxon>
        <taxon>Actinomycetes</taxon>
        <taxon>Kitasatosporales</taxon>
        <taxon>Streptomycetaceae</taxon>
        <taxon>Streptomyces</taxon>
    </lineage>
</organism>
<sequence>MADSTALGDRMKRYEAAHRAILPRRTLTLLRVDGRAFHSYLRGAKKPFDEGFMSDMDAVAEALCQEISGAQFSYTQSDEISVLLTDFEAEETEPWFGGVAAKQLSIAASLATAVLNERRPGKRALFDARVFTIPDPVEAANYFLWRQRDAIRNSISMAAQSHFSHRRLQGVSTEGMQELLRTEAGVTWTDYPDGCKRGRVTVRRTGERPVEYVDKRTRETVRTTAIRSWWETTAAPHFTATPDGWLATTIPTPPAAGEAPAQDPSRSSTNRSDTNRMSSKVTLHPSPVGDWASNPIR</sequence>
<dbReference type="PANTHER" id="PTHR12729">
    <property type="entry name" value="TRNA(HIS) GUANYLYLTRANSFERASE-RELATED"/>
    <property type="match status" value="1"/>
</dbReference>
<dbReference type="Pfam" id="PF04446">
    <property type="entry name" value="Thg1"/>
    <property type="match status" value="1"/>
</dbReference>
<dbReference type="Proteomes" id="UP000466345">
    <property type="component" value="Unassembled WGS sequence"/>
</dbReference>
<accession>A0A7K0CLP2</accession>
<reference evidence="3 4" key="1">
    <citation type="submission" date="2019-10" db="EMBL/GenBank/DDBJ databases">
        <title>Streptomyces smaragdinus sp. nov. and Streptomyces fabii sp. nov., isolated from the gut of fungus growing-termite Macrotermes natalensis.</title>
        <authorList>
            <person name="Schwitalla J."/>
            <person name="Benndorf R."/>
            <person name="Martin K."/>
            <person name="De Beer W."/>
            <person name="Kaster A.-K."/>
            <person name="Vollmers J."/>
            <person name="Poulsen M."/>
            <person name="Beemelmanns C."/>
        </authorList>
    </citation>
    <scope>NUCLEOTIDE SEQUENCE [LARGE SCALE GENOMIC DNA]</scope>
    <source>
        <strain evidence="3 4">RB5</strain>
    </source>
</reference>
<feature type="domain" description="tRNAHis guanylyltransferase catalytic" evidence="2">
    <location>
        <begin position="9"/>
        <end position="134"/>
    </location>
</feature>
<dbReference type="InterPro" id="IPR024956">
    <property type="entry name" value="tRNAHis_GuaTrfase_cat"/>
</dbReference>
<dbReference type="GO" id="GO:0000287">
    <property type="term" value="F:magnesium ion binding"/>
    <property type="evidence" value="ECO:0007669"/>
    <property type="project" value="InterPro"/>
</dbReference>